<reference evidence="1 2" key="1">
    <citation type="submission" date="2017-09" db="EMBL/GenBank/DDBJ databases">
        <title>Large-scale bioinformatics analysis of Bacillus genomes uncovers conserved roles of natural products in bacterial physiology.</title>
        <authorList>
            <consortium name="Agbiome Team Llc"/>
            <person name="Bleich R.M."/>
            <person name="Grubbs K.J."/>
            <person name="Santa Maria K.C."/>
            <person name="Allen S.E."/>
            <person name="Farag S."/>
            <person name="Shank E.A."/>
            <person name="Bowers A."/>
        </authorList>
    </citation>
    <scope>NUCLEOTIDE SEQUENCE [LARGE SCALE GENOMIC DNA]</scope>
    <source>
        <strain evidence="1 2">AFS037265</strain>
    </source>
</reference>
<proteinExistence type="predicted"/>
<dbReference type="InterPro" id="IPR045633">
    <property type="entry name" value="DUF6414"/>
</dbReference>
<organism evidence="1 2">
    <name type="scientific">Bacillus pseudomycoides</name>
    <dbReference type="NCBI Taxonomy" id="64104"/>
    <lineage>
        <taxon>Bacteria</taxon>
        <taxon>Bacillati</taxon>
        <taxon>Bacillota</taxon>
        <taxon>Bacilli</taxon>
        <taxon>Bacillales</taxon>
        <taxon>Bacillaceae</taxon>
        <taxon>Bacillus</taxon>
        <taxon>Bacillus cereus group</taxon>
    </lineage>
</organism>
<protein>
    <recommendedName>
        <fullName evidence="3">Phage major capsid protein</fullName>
    </recommendedName>
</protein>
<name>A0ABD6T6U1_9BACI</name>
<dbReference type="Pfam" id="PF19952">
    <property type="entry name" value="DUF6414"/>
    <property type="match status" value="1"/>
</dbReference>
<dbReference type="RefSeq" id="WP_098803237.1">
    <property type="nucleotide sequence ID" value="NZ_NUTL01000086.1"/>
</dbReference>
<sequence length="319" mass="35698">MKEIIYLDTDLTNSMLAQLDNGLITSYSIEQNAQEGLTEGQQSSFGKRATVKGGLQVGGMIFGKAGVDGQVTTISNEVSHDSRTFLEGEKDILNKAFHDHVLDVLQNKLIEQQYINHGPNFREGDLHLGESTYKYYDFDLMKKIADVKALAEIMSFGGTGVVLSLDEAFEICNKKTNKKPTELDLLKISEAKKMVDNYEKLRPLFRTINQLEIYSSYTSKAFGDLSVIKMGNKVGLLKKKYLREGSEALSFRTDKSRSLKFLVRIIGVKEDVYTGDPSLLLNPEDLHAIPNMIFDVVLGSFNIINKGDVLVTPLAIYYE</sequence>
<evidence type="ECO:0000313" key="1">
    <source>
        <dbReference type="EMBL" id="PHE92498.1"/>
    </source>
</evidence>
<accession>A0ABD6T6U1</accession>
<evidence type="ECO:0000313" key="2">
    <source>
        <dbReference type="Proteomes" id="UP000221918"/>
    </source>
</evidence>
<dbReference type="Proteomes" id="UP000221918">
    <property type="component" value="Unassembled WGS sequence"/>
</dbReference>
<comment type="caution">
    <text evidence="1">The sequence shown here is derived from an EMBL/GenBank/DDBJ whole genome shotgun (WGS) entry which is preliminary data.</text>
</comment>
<dbReference type="AlphaFoldDB" id="A0ABD6T6U1"/>
<dbReference type="EMBL" id="NUTL01000086">
    <property type="protein sequence ID" value="PHE92498.1"/>
    <property type="molecule type" value="Genomic_DNA"/>
</dbReference>
<evidence type="ECO:0008006" key="3">
    <source>
        <dbReference type="Google" id="ProtNLM"/>
    </source>
</evidence>
<gene>
    <name evidence="1" type="ORF">COF81_19780</name>
</gene>